<dbReference type="OrthoDB" id="9805309at2"/>
<reference evidence="2 3" key="1">
    <citation type="submission" date="2019-06" db="EMBL/GenBank/DDBJ databases">
        <title>A novel bacterium of genus Marinomonas, isolated from coastal sand.</title>
        <authorList>
            <person name="Huang H."/>
            <person name="Mo K."/>
            <person name="Hu Y."/>
        </authorList>
    </citation>
    <scope>NUCLEOTIDE SEQUENCE [LARGE SCALE GENOMIC DNA]</scope>
    <source>
        <strain evidence="2 3">HB171799</strain>
    </source>
</reference>
<feature type="domain" description="HTH cro/C1-type" evidence="1">
    <location>
        <begin position="6"/>
        <end position="61"/>
    </location>
</feature>
<dbReference type="Pfam" id="PF13443">
    <property type="entry name" value="HTH_26"/>
    <property type="match status" value="1"/>
</dbReference>
<organism evidence="2 3">
    <name type="scientific">Maribrevibacterium harenarium</name>
    <dbReference type="NCBI Taxonomy" id="2589817"/>
    <lineage>
        <taxon>Bacteria</taxon>
        <taxon>Pseudomonadati</taxon>
        <taxon>Pseudomonadota</taxon>
        <taxon>Gammaproteobacteria</taxon>
        <taxon>Oceanospirillales</taxon>
        <taxon>Oceanospirillaceae</taxon>
        <taxon>Maribrevibacterium</taxon>
    </lineage>
</organism>
<protein>
    <submittedName>
        <fullName evidence="2">Helix-turn-helix transcriptional regulator</fullName>
    </submittedName>
</protein>
<proteinExistence type="predicted"/>
<dbReference type="Proteomes" id="UP000315901">
    <property type="component" value="Unassembled WGS sequence"/>
</dbReference>
<dbReference type="AlphaFoldDB" id="A0A501WZ68"/>
<dbReference type="InterPro" id="IPR010982">
    <property type="entry name" value="Lambda_DNA-bd_dom_sf"/>
</dbReference>
<dbReference type="PROSITE" id="PS50943">
    <property type="entry name" value="HTH_CROC1"/>
    <property type="match status" value="1"/>
</dbReference>
<accession>A0A501WZ68</accession>
<comment type="caution">
    <text evidence="2">The sequence shown here is derived from an EMBL/GenBank/DDBJ whole genome shotgun (WGS) entry which is preliminary data.</text>
</comment>
<name>A0A501WZ68_9GAMM</name>
<keyword evidence="3" id="KW-1185">Reference proteome</keyword>
<evidence type="ECO:0000313" key="2">
    <source>
        <dbReference type="EMBL" id="TPE54020.1"/>
    </source>
</evidence>
<dbReference type="GO" id="GO:0003677">
    <property type="term" value="F:DNA binding"/>
    <property type="evidence" value="ECO:0007669"/>
    <property type="project" value="InterPro"/>
</dbReference>
<gene>
    <name evidence="2" type="ORF">FJM67_06345</name>
</gene>
<evidence type="ECO:0000259" key="1">
    <source>
        <dbReference type="PROSITE" id="PS50943"/>
    </source>
</evidence>
<dbReference type="RefSeq" id="WP_000617363.1">
    <property type="nucleotide sequence ID" value="NZ_VFRR01000008.1"/>
</dbReference>
<sequence>MIRCHLARLMGERKMRISDVMRETGLSRTTVTLLYKETALKVDLEALDKLCDLFNCDIHELLEKSPAASAVNENTK</sequence>
<evidence type="ECO:0000313" key="3">
    <source>
        <dbReference type="Proteomes" id="UP000315901"/>
    </source>
</evidence>
<dbReference type="EMBL" id="VFRR01000008">
    <property type="protein sequence ID" value="TPE54020.1"/>
    <property type="molecule type" value="Genomic_DNA"/>
</dbReference>
<dbReference type="Gene3D" id="1.10.260.40">
    <property type="entry name" value="lambda repressor-like DNA-binding domains"/>
    <property type="match status" value="1"/>
</dbReference>
<dbReference type="SUPFAM" id="SSF47413">
    <property type="entry name" value="lambda repressor-like DNA-binding domains"/>
    <property type="match status" value="1"/>
</dbReference>
<dbReference type="InterPro" id="IPR001387">
    <property type="entry name" value="Cro/C1-type_HTH"/>
</dbReference>